<dbReference type="Proteomes" id="UP000199137">
    <property type="component" value="Unassembled WGS sequence"/>
</dbReference>
<dbReference type="Pfam" id="PF13577">
    <property type="entry name" value="SnoaL_4"/>
    <property type="match status" value="1"/>
</dbReference>
<dbReference type="Gene3D" id="3.10.450.50">
    <property type="match status" value="1"/>
</dbReference>
<dbReference type="SUPFAM" id="SSF54427">
    <property type="entry name" value="NTF2-like"/>
    <property type="match status" value="1"/>
</dbReference>
<accession>A0A1I5J003</accession>
<dbReference type="EMBL" id="FOWC01000002">
    <property type="protein sequence ID" value="SFO66098.1"/>
    <property type="molecule type" value="Genomic_DNA"/>
</dbReference>
<sequence>MTVSGELYQEIQQYYAWQMQLLDQARTDEWADTFTEDGVFAANAAPEPVKGRAAIAAASAATHRQLAEVHELRRHWLGMLTVSPGASADELHTRCYALIIATRKGGEPRIHCSTLCEDQLVRVDGAWLVKYRTVSRDDIR</sequence>
<dbReference type="STRING" id="112413.SAMN05421854_102819"/>
<organism evidence="2 3">
    <name type="scientific">Amycolatopsis rubida</name>
    <dbReference type="NCBI Taxonomy" id="112413"/>
    <lineage>
        <taxon>Bacteria</taxon>
        <taxon>Bacillati</taxon>
        <taxon>Actinomycetota</taxon>
        <taxon>Actinomycetes</taxon>
        <taxon>Pseudonocardiales</taxon>
        <taxon>Pseudonocardiaceae</taxon>
        <taxon>Amycolatopsis</taxon>
    </lineage>
</organism>
<dbReference type="RefSeq" id="WP_198545142.1">
    <property type="nucleotide sequence ID" value="NZ_FOWC01000002.1"/>
</dbReference>
<dbReference type="InterPro" id="IPR032710">
    <property type="entry name" value="NTF2-like_dom_sf"/>
</dbReference>
<evidence type="ECO:0000313" key="2">
    <source>
        <dbReference type="EMBL" id="SFO66098.1"/>
    </source>
</evidence>
<feature type="domain" description="SnoaL-like" evidence="1">
    <location>
        <begin position="7"/>
        <end position="133"/>
    </location>
</feature>
<dbReference type="AlphaFoldDB" id="A0A1I5J003"/>
<gene>
    <name evidence="2" type="ORF">SAMN05421854_102819</name>
</gene>
<evidence type="ECO:0000259" key="1">
    <source>
        <dbReference type="Pfam" id="PF13577"/>
    </source>
</evidence>
<protein>
    <submittedName>
        <fullName evidence="2">SnoaL-like domain-containing protein</fullName>
    </submittedName>
</protein>
<reference evidence="2 3" key="1">
    <citation type="submission" date="2016-10" db="EMBL/GenBank/DDBJ databases">
        <authorList>
            <person name="de Groot N.N."/>
        </authorList>
    </citation>
    <scope>NUCLEOTIDE SEQUENCE [LARGE SCALE GENOMIC DNA]</scope>
    <source>
        <strain evidence="2 3">DSM 44637</strain>
    </source>
</reference>
<dbReference type="InterPro" id="IPR037401">
    <property type="entry name" value="SnoaL-like"/>
</dbReference>
<name>A0A1I5J003_9PSEU</name>
<evidence type="ECO:0000313" key="3">
    <source>
        <dbReference type="Proteomes" id="UP000199137"/>
    </source>
</evidence>
<proteinExistence type="predicted"/>